<accession>A0A498KVQ7</accession>
<feature type="transmembrane region" description="Helical" evidence="2">
    <location>
        <begin position="513"/>
        <end position="538"/>
    </location>
</feature>
<keyword evidence="4" id="KW-1185">Reference proteome</keyword>
<dbReference type="OrthoDB" id="232948at2157"/>
<feature type="compositionally biased region" description="Polar residues" evidence="1">
    <location>
        <begin position="476"/>
        <end position="500"/>
    </location>
</feature>
<organism evidence="3 4">
    <name type="scientific">Halorientalis pallida</name>
    <dbReference type="NCBI Taxonomy" id="2479928"/>
    <lineage>
        <taxon>Archaea</taxon>
        <taxon>Methanobacteriati</taxon>
        <taxon>Methanobacteriota</taxon>
        <taxon>Stenosarchaea group</taxon>
        <taxon>Halobacteria</taxon>
        <taxon>Halobacteriales</taxon>
        <taxon>Haloarculaceae</taxon>
        <taxon>Halorientalis</taxon>
    </lineage>
</organism>
<dbReference type="EMBL" id="RDFA01000004">
    <property type="protein sequence ID" value="RXK48679.1"/>
    <property type="molecule type" value="Genomic_DNA"/>
</dbReference>
<keyword evidence="2" id="KW-0812">Transmembrane</keyword>
<keyword evidence="2" id="KW-1133">Transmembrane helix</keyword>
<evidence type="ECO:0000313" key="3">
    <source>
        <dbReference type="EMBL" id="RXK48679.1"/>
    </source>
</evidence>
<comment type="caution">
    <text evidence="3">The sequence shown here is derived from an EMBL/GenBank/DDBJ whole genome shotgun (WGS) entry which is preliminary data.</text>
</comment>
<evidence type="ECO:0000313" key="4">
    <source>
        <dbReference type="Proteomes" id="UP000289691"/>
    </source>
</evidence>
<dbReference type="RefSeq" id="WP_129069516.1">
    <property type="nucleotide sequence ID" value="NZ_RDFA01000004.1"/>
</dbReference>
<dbReference type="Proteomes" id="UP000289691">
    <property type="component" value="Unassembled WGS sequence"/>
</dbReference>
<sequence length="544" mass="59928">MTAVLLLLALGCTGSANAVSSLAENESTIANNTTQSSGFSEPRISVSVNNREVQNGTRIMTGEDPDLSVNIRSTSPIESVIIRIDGQTRYLYSPNSTNFSATNALELRDGGHRVTVISTGNITTVYSVTIIEDAIAPRIRFEEPFVTRGAEPPNQNYTINTSKIALRGQLIDRSSVQQIIIEHRYEYTFSGRQTDRSRYVIEDPNGSFAQQLTLGPNRKKQTNGTNFVSIDLVDANDNRRTYDFILNISDRRPPNIEILEVTPVYEQSAVAAEIRVTDNVGISLFGQRLGSGNNTGFQSYYSENDIYQQRREYETTIEFPASIAGNGIKLWATDLVGNNVTTNYSLAYENFVEPKITINTKTTQALGEQRARVVGTIDQGLFSQVEIEARSNDGTLSDIIAVQSGEESNTIQFNETVQVNSYPTSVLIRARDITGTEHSKKYQITRTDPPKSPEPTPDVPTRTVSTTTPSESTTTKNGYRTPVSTSTPQETATARGSIETTHTTKRFSPVESVLGYVVSLLPYTLSSAIFTILLYIIARRSLTS</sequence>
<feature type="region of interest" description="Disordered" evidence="1">
    <location>
        <begin position="437"/>
        <end position="500"/>
    </location>
</feature>
<keyword evidence="2" id="KW-0472">Membrane</keyword>
<reference evidence="3 4" key="1">
    <citation type="submission" date="2019-01" db="EMBL/GenBank/DDBJ databases">
        <title>Halorientalis sp. F13-25 a new haloarchaeum isolated from hypersaline water.</title>
        <authorList>
            <person name="Ana D.-V."/>
            <person name="Cristina S.-P."/>
            <person name="Antonio V."/>
        </authorList>
    </citation>
    <scope>NUCLEOTIDE SEQUENCE [LARGE SCALE GENOMIC DNA]</scope>
    <source>
        <strain evidence="3 4">F13-25</strain>
    </source>
</reference>
<proteinExistence type="predicted"/>
<dbReference type="AlphaFoldDB" id="A0A498KVQ7"/>
<evidence type="ECO:0000256" key="2">
    <source>
        <dbReference type="SAM" id="Phobius"/>
    </source>
</evidence>
<protein>
    <submittedName>
        <fullName evidence="3">Uncharacterized protein</fullName>
    </submittedName>
</protein>
<name>A0A498KVQ7_9EURY</name>
<evidence type="ECO:0000256" key="1">
    <source>
        <dbReference type="SAM" id="MobiDB-lite"/>
    </source>
</evidence>
<feature type="compositionally biased region" description="Low complexity" evidence="1">
    <location>
        <begin position="459"/>
        <end position="475"/>
    </location>
</feature>
<gene>
    <name evidence="3" type="ORF">EAF64_13485</name>
</gene>